<accession>A6G9I5</accession>
<dbReference type="STRING" id="391625.PPSIR1_24954"/>
<feature type="domain" description="Thioredoxin" evidence="1">
    <location>
        <begin position="8"/>
        <end position="187"/>
    </location>
</feature>
<dbReference type="SUPFAM" id="SSF52833">
    <property type="entry name" value="Thioredoxin-like"/>
    <property type="match status" value="1"/>
</dbReference>
<dbReference type="InterPro" id="IPR032801">
    <property type="entry name" value="PXL2A/B/C"/>
</dbReference>
<dbReference type="CDD" id="cd02970">
    <property type="entry name" value="PRX_like2"/>
    <property type="match status" value="1"/>
</dbReference>
<dbReference type="Gene3D" id="3.40.30.10">
    <property type="entry name" value="Glutaredoxin"/>
    <property type="match status" value="1"/>
</dbReference>
<dbReference type="InterPro" id="IPR036249">
    <property type="entry name" value="Thioredoxin-like_sf"/>
</dbReference>
<gene>
    <name evidence="2" type="ORF">PPSIR1_24954</name>
</gene>
<dbReference type="eggNOG" id="COG1225">
    <property type="taxonomic scope" value="Bacteria"/>
</dbReference>
<dbReference type="Proteomes" id="UP000005801">
    <property type="component" value="Unassembled WGS sequence"/>
</dbReference>
<sequence>MPVVATRPEQLTELADITLVDADSEAHRLGDLWAERAVVFIHLRHFGCILCRHYAGALRDSFGDFEAAGAQLVAVGTGGRQYTRDFIEERKIPYLVLVDRHLASYEALHVRHDRSKMGWLHPKILWHALKALLAGERQGKSGPNPFKYGAAHVIGPGGTIEYAWLNDDYHDNAPVDDLLEAVNQAVARGPDAANPQPA</sequence>
<dbReference type="EMBL" id="ABCS01000045">
    <property type="protein sequence ID" value="EDM77493.1"/>
    <property type="molecule type" value="Genomic_DNA"/>
</dbReference>
<comment type="caution">
    <text evidence="2">The sequence shown here is derived from an EMBL/GenBank/DDBJ whole genome shotgun (WGS) entry which is preliminary data.</text>
</comment>
<dbReference type="Pfam" id="PF13911">
    <property type="entry name" value="AhpC-TSA_2"/>
    <property type="match status" value="1"/>
</dbReference>
<dbReference type="AlphaFoldDB" id="A6G9I5"/>
<evidence type="ECO:0000259" key="1">
    <source>
        <dbReference type="PROSITE" id="PS51352"/>
    </source>
</evidence>
<keyword evidence="3" id="KW-1185">Reference proteome</keyword>
<dbReference type="PANTHER" id="PTHR28630:SF3">
    <property type="entry name" value="PEROXIREDOXIN-LIKE 2C"/>
    <property type="match status" value="1"/>
</dbReference>
<dbReference type="PROSITE" id="PS51352">
    <property type="entry name" value="THIOREDOXIN_2"/>
    <property type="match status" value="1"/>
</dbReference>
<dbReference type="InterPro" id="IPR013766">
    <property type="entry name" value="Thioredoxin_domain"/>
</dbReference>
<proteinExistence type="predicted"/>
<protein>
    <recommendedName>
        <fullName evidence="1">Thioredoxin domain-containing protein</fullName>
    </recommendedName>
</protein>
<evidence type="ECO:0000313" key="2">
    <source>
        <dbReference type="EMBL" id="EDM77493.1"/>
    </source>
</evidence>
<dbReference type="PANTHER" id="PTHR28630">
    <property type="match status" value="1"/>
</dbReference>
<evidence type="ECO:0000313" key="3">
    <source>
        <dbReference type="Proteomes" id="UP000005801"/>
    </source>
</evidence>
<organism evidence="2 3">
    <name type="scientific">Plesiocystis pacifica SIR-1</name>
    <dbReference type="NCBI Taxonomy" id="391625"/>
    <lineage>
        <taxon>Bacteria</taxon>
        <taxon>Pseudomonadati</taxon>
        <taxon>Myxococcota</taxon>
        <taxon>Polyangia</taxon>
        <taxon>Nannocystales</taxon>
        <taxon>Nannocystaceae</taxon>
        <taxon>Plesiocystis</taxon>
    </lineage>
</organism>
<reference evidence="2 3" key="1">
    <citation type="submission" date="2007-06" db="EMBL/GenBank/DDBJ databases">
        <authorList>
            <person name="Shimkets L."/>
            <person name="Ferriera S."/>
            <person name="Johnson J."/>
            <person name="Kravitz S."/>
            <person name="Beeson K."/>
            <person name="Sutton G."/>
            <person name="Rogers Y.-H."/>
            <person name="Friedman R."/>
            <person name="Frazier M."/>
            <person name="Venter J.C."/>
        </authorList>
    </citation>
    <scope>NUCLEOTIDE SEQUENCE [LARGE SCALE GENOMIC DNA]</scope>
    <source>
        <strain evidence="2 3">SIR-1</strain>
    </source>
</reference>
<name>A6G9I5_9BACT</name>